<keyword evidence="3" id="KW-1185">Reference proteome</keyword>
<proteinExistence type="predicted"/>
<evidence type="ECO:0000313" key="3">
    <source>
        <dbReference type="Proteomes" id="UP001208570"/>
    </source>
</evidence>
<sequence>MFKGGARGDGGIRRGDPNKFDSLCDGVLGTLALVNAALHEIMEIKDELLKHALPANVQTKVSLSSSKLFRSVSDMHVPVNELIRMVRIYSTPWEEKSAALKKLHDDYDAKKSQLNIAIKRLQLLDAQKLRWCIVGLIPALQNYLDQMEHTSDSEDDYDEQEPVYPVATQIDRLEFANEDEQEEVTESEEAESQEQDETKQEKVPGTKATNAVKSKQADDNTKDKIFDECLFNLPEKHRCNIWQSTDQSDAMPDHLRTSVHFGHKEDMVAMATIEMADLISLDLPTVVIPPPDDAADIISPEDLSLLESDAEDDISVQEVNKIGSKSCEHPGSKFNLPKKCWEVDPVNFPLYSTEAGRGDAVHKPCGQLPLVLFWVKKIKPKKFNKMTVTKEELHPDTTDRSVSVMSVEPEETPFFDRLRWFEEASLRHRQDFAEKTGKEVSEQYEKKLAVEFKLGGPCDDDTLYNPLQDVSLPAVFMPSKGRDLTIFNPRASKYFHATGSTGLRLTQPPSMLQLPPLPKSKVSVVNLFDVSNNFRPGGNEWLIQRYMHQQQQQKILLEQQQQQQQRIDMMEQDLADSYQESPEYSNYTPVIQQELIGTSPSKDGIVD</sequence>
<reference evidence="2" key="1">
    <citation type="journal article" date="2023" name="Mol. Biol. Evol.">
        <title>Third-Generation Sequencing Reveals the Adaptive Role of the Epigenome in Three Deep-Sea Polychaetes.</title>
        <authorList>
            <person name="Perez M."/>
            <person name="Aroh O."/>
            <person name="Sun Y."/>
            <person name="Lan Y."/>
            <person name="Juniper S.K."/>
            <person name="Young C.R."/>
            <person name="Angers B."/>
            <person name="Qian P.Y."/>
        </authorList>
    </citation>
    <scope>NUCLEOTIDE SEQUENCE</scope>
    <source>
        <strain evidence="2">P08H-3</strain>
    </source>
</reference>
<name>A0AAD9JLI9_9ANNE</name>
<comment type="caution">
    <text evidence="2">The sequence shown here is derived from an EMBL/GenBank/DDBJ whole genome shotgun (WGS) entry which is preliminary data.</text>
</comment>
<dbReference type="Proteomes" id="UP001208570">
    <property type="component" value="Unassembled WGS sequence"/>
</dbReference>
<protein>
    <submittedName>
        <fullName evidence="2">Uncharacterized protein</fullName>
    </submittedName>
</protein>
<gene>
    <name evidence="2" type="ORF">LSH36_260g00005</name>
</gene>
<evidence type="ECO:0000313" key="2">
    <source>
        <dbReference type="EMBL" id="KAK2154678.1"/>
    </source>
</evidence>
<feature type="compositionally biased region" description="Acidic residues" evidence="1">
    <location>
        <begin position="178"/>
        <end position="195"/>
    </location>
</feature>
<evidence type="ECO:0000256" key="1">
    <source>
        <dbReference type="SAM" id="MobiDB-lite"/>
    </source>
</evidence>
<feature type="region of interest" description="Disordered" evidence="1">
    <location>
        <begin position="178"/>
        <end position="218"/>
    </location>
</feature>
<dbReference type="EMBL" id="JAODUP010000260">
    <property type="protein sequence ID" value="KAK2154678.1"/>
    <property type="molecule type" value="Genomic_DNA"/>
</dbReference>
<organism evidence="2 3">
    <name type="scientific">Paralvinella palmiformis</name>
    <dbReference type="NCBI Taxonomy" id="53620"/>
    <lineage>
        <taxon>Eukaryota</taxon>
        <taxon>Metazoa</taxon>
        <taxon>Spiralia</taxon>
        <taxon>Lophotrochozoa</taxon>
        <taxon>Annelida</taxon>
        <taxon>Polychaeta</taxon>
        <taxon>Sedentaria</taxon>
        <taxon>Canalipalpata</taxon>
        <taxon>Terebellida</taxon>
        <taxon>Terebelliformia</taxon>
        <taxon>Alvinellidae</taxon>
        <taxon>Paralvinella</taxon>
    </lineage>
</organism>
<dbReference type="AlphaFoldDB" id="A0AAD9JLI9"/>
<accession>A0AAD9JLI9</accession>